<evidence type="ECO:0000256" key="5">
    <source>
        <dbReference type="ARBA" id="ARBA00022723"/>
    </source>
</evidence>
<dbReference type="KEGG" id="fbl:Fbal_0702"/>
<dbReference type="GO" id="GO:0035539">
    <property type="term" value="F:8-oxo-7,8-dihydrodeoxyguanosine triphosphate pyrophosphatase activity"/>
    <property type="evidence" value="ECO:0007669"/>
    <property type="project" value="UniProtKB-EC"/>
</dbReference>
<keyword evidence="5" id="KW-0479">Metal-binding</keyword>
<evidence type="ECO:0000256" key="10">
    <source>
        <dbReference type="ARBA" id="ARBA00035861"/>
    </source>
</evidence>
<evidence type="ECO:0000256" key="16">
    <source>
        <dbReference type="ARBA" id="ARBA00042798"/>
    </source>
</evidence>
<dbReference type="PROSITE" id="PS51462">
    <property type="entry name" value="NUDIX"/>
    <property type="match status" value="1"/>
</dbReference>
<keyword evidence="9" id="KW-0234">DNA repair</keyword>
<dbReference type="PRINTS" id="PR00502">
    <property type="entry name" value="NUDIXFAMILY"/>
</dbReference>
<evidence type="ECO:0000259" key="18">
    <source>
        <dbReference type="PROSITE" id="PS51462"/>
    </source>
</evidence>
<dbReference type="EC" id="3.6.1.55" evidence="12"/>
<reference evidence="19 20" key="1">
    <citation type="journal article" date="2010" name="Stand. Genomic Sci.">
        <title>Complete genome sequence of Ferrimonas balearica type strain (PAT).</title>
        <authorList>
            <person name="Nolan M."/>
            <person name="Sikorski J."/>
            <person name="Davenport K."/>
            <person name="Lucas S."/>
            <person name="Glavina Del Rio T."/>
            <person name="Tice H."/>
            <person name="Cheng J."/>
            <person name="Goodwin L."/>
            <person name="Pitluck S."/>
            <person name="Liolios K."/>
            <person name="Ivanova N."/>
            <person name="Mavromatis K."/>
            <person name="Ovchinnikova G."/>
            <person name="Pati A."/>
            <person name="Chen A."/>
            <person name="Palaniappan K."/>
            <person name="Land M."/>
            <person name="Hauser L."/>
            <person name="Chang Y."/>
            <person name="Jeffries C."/>
            <person name="Tapia R."/>
            <person name="Brettin T."/>
            <person name="Detter J."/>
            <person name="Han C."/>
            <person name="Yasawong M."/>
            <person name="Rohde M."/>
            <person name="Tindall B."/>
            <person name="Goker M."/>
            <person name="Woyke T."/>
            <person name="Bristow J."/>
            <person name="Eisen J."/>
            <person name="Markowitz V."/>
            <person name="Hugenholtz P."/>
            <person name="Kyrpides N."/>
            <person name="Klenk H."/>
            <person name="Lapidus A."/>
        </authorList>
    </citation>
    <scope>NUCLEOTIDE SEQUENCE [LARGE SCALE GENOMIC DNA]</scope>
    <source>
        <strain evidence="20">DSM 9799 / CCM 4581 / KCTC 23876 / PAT</strain>
    </source>
</reference>
<evidence type="ECO:0000256" key="6">
    <source>
        <dbReference type="ARBA" id="ARBA00022763"/>
    </source>
</evidence>
<dbReference type="Pfam" id="PF00293">
    <property type="entry name" value="NUDIX"/>
    <property type="match status" value="1"/>
</dbReference>
<comment type="catalytic activity">
    <reaction evidence="10">
        <text>8-oxo-dGTP + H2O = 8-oxo-dGMP + diphosphate + H(+)</text>
        <dbReference type="Rhea" id="RHEA:31575"/>
        <dbReference type="ChEBI" id="CHEBI:15377"/>
        <dbReference type="ChEBI" id="CHEBI:15378"/>
        <dbReference type="ChEBI" id="CHEBI:33019"/>
        <dbReference type="ChEBI" id="CHEBI:63224"/>
        <dbReference type="ChEBI" id="CHEBI:77896"/>
        <dbReference type="EC" id="3.6.1.55"/>
    </reaction>
</comment>
<dbReference type="CDD" id="cd03425">
    <property type="entry name" value="NUDIX_MutT_NudA_like"/>
    <property type="match status" value="1"/>
</dbReference>
<evidence type="ECO:0000256" key="7">
    <source>
        <dbReference type="ARBA" id="ARBA00022801"/>
    </source>
</evidence>
<keyword evidence="20" id="KW-1185">Reference proteome</keyword>
<dbReference type="GO" id="GO:0044716">
    <property type="term" value="F:8-oxo-GDP phosphatase activity"/>
    <property type="evidence" value="ECO:0007669"/>
    <property type="project" value="TreeGrafter"/>
</dbReference>
<dbReference type="eggNOG" id="COG1051">
    <property type="taxonomic scope" value="Bacteria"/>
</dbReference>
<dbReference type="Proteomes" id="UP000006683">
    <property type="component" value="Chromosome"/>
</dbReference>
<protein>
    <recommendedName>
        <fullName evidence="13">8-oxo-dGTP diphosphatase</fullName>
        <ecNumber evidence="12">3.6.1.55</ecNumber>
    </recommendedName>
    <alternativeName>
        <fullName evidence="16">7,8-dihydro-8-oxoguanine-triphosphatase</fullName>
    </alternativeName>
    <alternativeName>
        <fullName evidence="15">Mutator protein MutT</fullName>
    </alternativeName>
    <alternativeName>
        <fullName evidence="14">dGTP pyrophosphohydrolase</fullName>
    </alternativeName>
</protein>
<gene>
    <name evidence="19" type="ordered locus">Fbal_0702</name>
</gene>
<dbReference type="Gene3D" id="3.90.79.10">
    <property type="entry name" value="Nucleoside Triphosphate Pyrophosphohydrolase"/>
    <property type="match status" value="1"/>
</dbReference>
<evidence type="ECO:0000313" key="20">
    <source>
        <dbReference type="Proteomes" id="UP000006683"/>
    </source>
</evidence>
<keyword evidence="6" id="KW-0227">DNA damage</keyword>
<evidence type="ECO:0000256" key="13">
    <source>
        <dbReference type="ARBA" id="ARBA00040794"/>
    </source>
</evidence>
<organism evidence="19 20">
    <name type="scientific">Ferrimonas balearica (strain DSM 9799 / CCM 4581 / KCTC 23876 / PAT)</name>
    <dbReference type="NCBI Taxonomy" id="550540"/>
    <lineage>
        <taxon>Bacteria</taxon>
        <taxon>Pseudomonadati</taxon>
        <taxon>Pseudomonadota</taxon>
        <taxon>Gammaproteobacteria</taxon>
        <taxon>Alteromonadales</taxon>
        <taxon>Ferrimonadaceae</taxon>
        <taxon>Ferrimonas</taxon>
    </lineage>
</organism>
<dbReference type="GO" id="GO:0044715">
    <property type="term" value="F:8-oxo-dGDP phosphatase activity"/>
    <property type="evidence" value="ECO:0007669"/>
    <property type="project" value="TreeGrafter"/>
</dbReference>
<evidence type="ECO:0000256" key="3">
    <source>
        <dbReference type="ARBA" id="ARBA00022457"/>
    </source>
</evidence>
<dbReference type="EMBL" id="CP002209">
    <property type="protein sequence ID" value="ADN74913.1"/>
    <property type="molecule type" value="Genomic_DNA"/>
</dbReference>
<keyword evidence="3" id="KW-0515">Mutator protein</keyword>
<dbReference type="GeneID" id="67180943"/>
<dbReference type="InterPro" id="IPR000086">
    <property type="entry name" value="NUDIX_hydrolase_dom"/>
</dbReference>
<dbReference type="InterPro" id="IPR015797">
    <property type="entry name" value="NUDIX_hydrolase-like_dom_sf"/>
</dbReference>
<evidence type="ECO:0000256" key="17">
    <source>
        <dbReference type="RuleBase" id="RU003476"/>
    </source>
</evidence>
<evidence type="ECO:0000256" key="12">
    <source>
        <dbReference type="ARBA" id="ARBA00038905"/>
    </source>
</evidence>
<dbReference type="RefSeq" id="WP_013344219.1">
    <property type="nucleotide sequence ID" value="NC_014541.1"/>
</dbReference>
<name>E1SRU4_FERBD</name>
<proteinExistence type="inferred from homology"/>
<sequence length="133" mass="15105">MSAKPIEVVAALLMHQDQLLIARRHPDRDQSGWWEFPGGKIEQGESHQHALERELEEELGIEVSVQAHIATHTHDYGDKVVRLYGYCCYWTPQNITLTDSHDAIQWCQPEQVAMDGLAPADRPLLQALLNARV</sequence>
<keyword evidence="7 17" id="KW-0378">Hydrolase</keyword>
<comment type="similarity">
    <text evidence="2 17">Belongs to the Nudix hydrolase family.</text>
</comment>
<comment type="catalytic activity">
    <reaction evidence="11">
        <text>8-oxo-GTP + H2O = 8-oxo-GMP + diphosphate + H(+)</text>
        <dbReference type="Rhea" id="RHEA:67616"/>
        <dbReference type="ChEBI" id="CHEBI:15377"/>
        <dbReference type="ChEBI" id="CHEBI:15378"/>
        <dbReference type="ChEBI" id="CHEBI:33019"/>
        <dbReference type="ChEBI" id="CHEBI:143553"/>
        <dbReference type="ChEBI" id="CHEBI:145694"/>
    </reaction>
</comment>
<dbReference type="PROSITE" id="PS00893">
    <property type="entry name" value="NUDIX_BOX"/>
    <property type="match status" value="1"/>
</dbReference>
<dbReference type="GO" id="GO:0006281">
    <property type="term" value="P:DNA repair"/>
    <property type="evidence" value="ECO:0007669"/>
    <property type="project" value="UniProtKB-KW"/>
</dbReference>
<evidence type="ECO:0000256" key="9">
    <source>
        <dbReference type="ARBA" id="ARBA00023204"/>
    </source>
</evidence>
<evidence type="ECO:0000256" key="11">
    <source>
        <dbReference type="ARBA" id="ARBA00036904"/>
    </source>
</evidence>
<dbReference type="PANTHER" id="PTHR47707:SF1">
    <property type="entry name" value="NUDIX HYDROLASE FAMILY PROTEIN"/>
    <property type="match status" value="1"/>
</dbReference>
<dbReference type="InterPro" id="IPR020476">
    <property type="entry name" value="Nudix_hydrolase"/>
</dbReference>
<keyword evidence="4" id="KW-0235">DNA replication</keyword>
<dbReference type="OrthoDB" id="9810648at2"/>
<evidence type="ECO:0000256" key="4">
    <source>
        <dbReference type="ARBA" id="ARBA00022705"/>
    </source>
</evidence>
<dbReference type="InterPro" id="IPR047127">
    <property type="entry name" value="MutT-like"/>
</dbReference>
<dbReference type="GO" id="GO:0046872">
    <property type="term" value="F:metal ion binding"/>
    <property type="evidence" value="ECO:0007669"/>
    <property type="project" value="UniProtKB-KW"/>
</dbReference>
<dbReference type="SUPFAM" id="SSF55811">
    <property type="entry name" value="Nudix"/>
    <property type="match status" value="1"/>
</dbReference>
<evidence type="ECO:0000256" key="8">
    <source>
        <dbReference type="ARBA" id="ARBA00022842"/>
    </source>
</evidence>
<accession>E1SRU4</accession>
<keyword evidence="8" id="KW-0460">Magnesium</keyword>
<dbReference type="AlphaFoldDB" id="E1SRU4"/>
<dbReference type="PANTHER" id="PTHR47707">
    <property type="entry name" value="8-OXO-DGTP DIPHOSPHATASE"/>
    <property type="match status" value="1"/>
</dbReference>
<evidence type="ECO:0000256" key="1">
    <source>
        <dbReference type="ARBA" id="ARBA00001946"/>
    </source>
</evidence>
<evidence type="ECO:0000256" key="2">
    <source>
        <dbReference type="ARBA" id="ARBA00005582"/>
    </source>
</evidence>
<evidence type="ECO:0000256" key="14">
    <source>
        <dbReference type="ARBA" id="ARBA00041592"/>
    </source>
</evidence>
<feature type="domain" description="Nudix hydrolase" evidence="18">
    <location>
        <begin position="4"/>
        <end position="130"/>
    </location>
</feature>
<evidence type="ECO:0000313" key="19">
    <source>
        <dbReference type="EMBL" id="ADN74913.1"/>
    </source>
</evidence>
<dbReference type="InterPro" id="IPR020084">
    <property type="entry name" value="NUDIX_hydrolase_CS"/>
</dbReference>
<dbReference type="GO" id="GO:0008413">
    <property type="term" value="F:8-oxo-7,8-dihydroguanosine triphosphate pyrophosphatase activity"/>
    <property type="evidence" value="ECO:0007669"/>
    <property type="project" value="TreeGrafter"/>
</dbReference>
<dbReference type="HOGENOM" id="CLU_037162_19_3_6"/>
<dbReference type="GO" id="GO:0006260">
    <property type="term" value="P:DNA replication"/>
    <property type="evidence" value="ECO:0007669"/>
    <property type="project" value="UniProtKB-KW"/>
</dbReference>
<comment type="cofactor">
    <cofactor evidence="1">
        <name>Mg(2+)</name>
        <dbReference type="ChEBI" id="CHEBI:18420"/>
    </cofactor>
</comment>
<evidence type="ECO:0000256" key="15">
    <source>
        <dbReference type="ARBA" id="ARBA00041979"/>
    </source>
</evidence>